<dbReference type="EMBL" id="CP034204">
    <property type="protein sequence ID" value="QBZ53896.1"/>
    <property type="molecule type" value="Genomic_DNA"/>
</dbReference>
<dbReference type="VEuPathDB" id="FungiDB:M_BR32_EuGene_00083181"/>
<protein>
    <submittedName>
        <fullName evidence="1">Uncharacterized protein</fullName>
    </submittedName>
</protein>
<reference evidence="1 2" key="1">
    <citation type="journal article" date="2019" name="Mol. Biol. Evol.">
        <title>Blast fungal genomes show frequent chromosomal changes, gene gains and losses, and effector gene turnover.</title>
        <authorList>
            <person name="Gomez Luciano L.B."/>
            <person name="Jason Tsai I."/>
            <person name="Chuma I."/>
            <person name="Tosa Y."/>
            <person name="Chen Y.H."/>
            <person name="Li J.Y."/>
            <person name="Li M.Y."/>
            <person name="Jade Lu M.Y."/>
            <person name="Nakayashiki H."/>
            <person name="Li W.H."/>
        </authorList>
    </citation>
    <scope>NUCLEOTIDE SEQUENCE [LARGE SCALE GENOMIC DNA]</scope>
    <source>
        <strain evidence="1">MZ5-1-6</strain>
    </source>
</reference>
<sequence length="58" mass="6726">MVPRVPFELELSYFRGREPKTYRHERRATSVLLVLYGKVDCSAKVDRNARRNACDSPA</sequence>
<accession>A0A4P7N060</accession>
<gene>
    <name evidence="1" type="ORF">PoMZ_09586</name>
</gene>
<organism evidence="1 2">
    <name type="scientific">Pyricularia oryzae</name>
    <name type="common">Rice blast fungus</name>
    <name type="synonym">Magnaporthe oryzae</name>
    <dbReference type="NCBI Taxonomy" id="318829"/>
    <lineage>
        <taxon>Eukaryota</taxon>
        <taxon>Fungi</taxon>
        <taxon>Dikarya</taxon>
        <taxon>Ascomycota</taxon>
        <taxon>Pezizomycotina</taxon>
        <taxon>Sordariomycetes</taxon>
        <taxon>Sordariomycetidae</taxon>
        <taxon>Magnaporthales</taxon>
        <taxon>Pyriculariaceae</taxon>
        <taxon>Pyricularia</taxon>
    </lineage>
</organism>
<evidence type="ECO:0000313" key="2">
    <source>
        <dbReference type="Proteomes" id="UP000294847"/>
    </source>
</evidence>
<dbReference type="Proteomes" id="UP000294847">
    <property type="component" value="Chromosome 1"/>
</dbReference>
<name>A0A4P7N060_PYROR</name>
<dbReference type="AlphaFoldDB" id="A0A4P7N060"/>
<evidence type="ECO:0000313" key="1">
    <source>
        <dbReference type="EMBL" id="QBZ53896.1"/>
    </source>
</evidence>
<proteinExistence type="predicted"/>